<dbReference type="Proteomes" id="UP001500503">
    <property type="component" value="Unassembled WGS sequence"/>
</dbReference>
<proteinExistence type="predicted"/>
<comment type="caution">
    <text evidence="2">The sequence shown here is derived from an EMBL/GenBank/DDBJ whole genome shotgun (WGS) entry which is preliminary data.</text>
</comment>
<sequence>MARAGVTATGPGIAYYEDSPDGTIVVHACLPVAVRPGEECDFAVLDLPGIASAATIVHRGPMDAVVASEQLLARWIEARGHRSAAYARELYLDCPSGSPERWVTELQVPIEPATA</sequence>
<evidence type="ECO:0000313" key="3">
    <source>
        <dbReference type="Proteomes" id="UP001500503"/>
    </source>
</evidence>
<keyword evidence="3" id="KW-1185">Reference proteome</keyword>
<name>A0ABP8PTR6_9ACTN</name>
<dbReference type="EMBL" id="BAABHF010000017">
    <property type="protein sequence ID" value="GAA4492281.1"/>
    <property type="molecule type" value="Genomic_DNA"/>
</dbReference>
<dbReference type="Pfam" id="PF06445">
    <property type="entry name" value="GyrI-like"/>
    <property type="match status" value="1"/>
</dbReference>
<evidence type="ECO:0000313" key="2">
    <source>
        <dbReference type="EMBL" id="GAA4492281.1"/>
    </source>
</evidence>
<dbReference type="InterPro" id="IPR011256">
    <property type="entry name" value="Reg_factor_effector_dom_sf"/>
</dbReference>
<gene>
    <name evidence="2" type="ORF">GCM10023191_028000</name>
</gene>
<reference evidence="3" key="1">
    <citation type="journal article" date="2019" name="Int. J. Syst. Evol. Microbiol.">
        <title>The Global Catalogue of Microorganisms (GCM) 10K type strain sequencing project: providing services to taxonomists for standard genome sequencing and annotation.</title>
        <authorList>
            <consortium name="The Broad Institute Genomics Platform"/>
            <consortium name="The Broad Institute Genome Sequencing Center for Infectious Disease"/>
            <person name="Wu L."/>
            <person name="Ma J."/>
        </authorList>
    </citation>
    <scope>NUCLEOTIDE SEQUENCE [LARGE SCALE GENOMIC DNA]</scope>
    <source>
        <strain evidence="3">JCM 17933</strain>
    </source>
</reference>
<dbReference type="InterPro" id="IPR029442">
    <property type="entry name" value="GyrI-like"/>
</dbReference>
<feature type="domain" description="GyrI-like small molecule binding" evidence="1">
    <location>
        <begin position="10"/>
        <end position="110"/>
    </location>
</feature>
<accession>A0ABP8PTR6</accession>
<protein>
    <recommendedName>
        <fullName evidence="1">GyrI-like small molecule binding domain-containing protein</fullName>
    </recommendedName>
</protein>
<evidence type="ECO:0000259" key="1">
    <source>
        <dbReference type="Pfam" id="PF06445"/>
    </source>
</evidence>
<dbReference type="SUPFAM" id="SSF55136">
    <property type="entry name" value="Probable bacterial effector-binding domain"/>
    <property type="match status" value="1"/>
</dbReference>
<dbReference type="Gene3D" id="3.20.80.10">
    <property type="entry name" value="Regulatory factor, effector binding domain"/>
    <property type="match status" value="1"/>
</dbReference>
<organism evidence="2 3">
    <name type="scientific">Actinoallomurus oryzae</name>
    <dbReference type="NCBI Taxonomy" id="502180"/>
    <lineage>
        <taxon>Bacteria</taxon>
        <taxon>Bacillati</taxon>
        <taxon>Actinomycetota</taxon>
        <taxon>Actinomycetes</taxon>
        <taxon>Streptosporangiales</taxon>
        <taxon>Thermomonosporaceae</taxon>
        <taxon>Actinoallomurus</taxon>
    </lineage>
</organism>